<protein>
    <submittedName>
        <fullName evidence="2">Uncharacterized protein</fullName>
    </submittedName>
</protein>
<dbReference type="OrthoDB" id="9812349at2"/>
<accession>A0A059GCG1</accession>
<evidence type="ECO:0000313" key="2">
    <source>
        <dbReference type="EMBL" id="KDA04280.1"/>
    </source>
</evidence>
<keyword evidence="1" id="KW-0812">Transmembrane</keyword>
<keyword evidence="3" id="KW-1185">Reference proteome</keyword>
<organism evidence="2 3">
    <name type="scientific">Hyphomonas oceanitis SCH89</name>
    <dbReference type="NCBI Taxonomy" id="1280953"/>
    <lineage>
        <taxon>Bacteria</taxon>
        <taxon>Pseudomonadati</taxon>
        <taxon>Pseudomonadota</taxon>
        <taxon>Alphaproteobacteria</taxon>
        <taxon>Hyphomonadales</taxon>
        <taxon>Hyphomonadaceae</taxon>
        <taxon>Hyphomonas</taxon>
    </lineage>
</organism>
<evidence type="ECO:0000256" key="1">
    <source>
        <dbReference type="SAM" id="Phobius"/>
    </source>
</evidence>
<feature type="transmembrane region" description="Helical" evidence="1">
    <location>
        <begin position="23"/>
        <end position="51"/>
    </location>
</feature>
<evidence type="ECO:0000313" key="3">
    <source>
        <dbReference type="Proteomes" id="UP000024942"/>
    </source>
</evidence>
<keyword evidence="1" id="KW-1133">Transmembrane helix</keyword>
<dbReference type="EMBL" id="ARYL01000001">
    <property type="protein sequence ID" value="KDA04280.1"/>
    <property type="molecule type" value="Genomic_DNA"/>
</dbReference>
<sequence>MDVQHVLLSPKGRIGSSDFGRGLILLTGIMMLVQIASALVAPAFGILQYPLVFSYVCVFGKRLHDGGRTAWFYLAFLAGYFFIVTVGSAFLLPVLSPDAFSMQAEFQKVAQSGGIAAAFEAMTQDAQKLARQSVLTTIVTFLIASGILGLIGGRLKSDPSSNVYGPPTARSDQPGTFS</sequence>
<dbReference type="PATRIC" id="fig|1280953.3.peg.59"/>
<dbReference type="eggNOG" id="COG3152">
    <property type="taxonomic scope" value="Bacteria"/>
</dbReference>
<feature type="transmembrane region" description="Helical" evidence="1">
    <location>
        <begin position="134"/>
        <end position="153"/>
    </location>
</feature>
<proteinExistence type="predicted"/>
<name>A0A059GCG1_9PROT</name>
<comment type="caution">
    <text evidence="2">The sequence shown here is derived from an EMBL/GenBank/DDBJ whole genome shotgun (WGS) entry which is preliminary data.</text>
</comment>
<gene>
    <name evidence="2" type="ORF">HOC_00305</name>
</gene>
<dbReference type="Proteomes" id="UP000024942">
    <property type="component" value="Unassembled WGS sequence"/>
</dbReference>
<dbReference type="RefSeq" id="WP_035534616.1">
    <property type="nucleotide sequence ID" value="NZ_ARYL01000001.1"/>
</dbReference>
<dbReference type="STRING" id="1280953.HOC_00305"/>
<dbReference type="AlphaFoldDB" id="A0A059GCG1"/>
<feature type="transmembrane region" description="Helical" evidence="1">
    <location>
        <begin position="71"/>
        <end position="95"/>
    </location>
</feature>
<keyword evidence="1" id="KW-0472">Membrane</keyword>
<reference evidence="2 3" key="1">
    <citation type="journal article" date="2014" name="Antonie Van Leeuwenhoek">
        <title>Hyphomonas beringensis sp. nov. and Hyphomonas chukchiensis sp. nov., isolated from surface seawater of the Bering Sea and Chukchi Sea.</title>
        <authorList>
            <person name="Li C."/>
            <person name="Lai Q."/>
            <person name="Li G."/>
            <person name="Dong C."/>
            <person name="Wang J."/>
            <person name="Liao Y."/>
            <person name="Shao Z."/>
        </authorList>
    </citation>
    <scope>NUCLEOTIDE SEQUENCE [LARGE SCALE GENOMIC DNA]</scope>
    <source>
        <strain evidence="2 3">SCH89</strain>
    </source>
</reference>